<dbReference type="KEGG" id="sxi:SXIM_01810"/>
<dbReference type="PATRIC" id="fig|408015.6.peg.198"/>
<dbReference type="InterPro" id="IPR033889">
    <property type="entry name" value="LanC"/>
</dbReference>
<dbReference type="Proteomes" id="UP000034034">
    <property type="component" value="Chromosome"/>
</dbReference>
<dbReference type="RefSeq" id="WP_218941152.1">
    <property type="nucleotide sequence ID" value="NZ_CP009922.3"/>
</dbReference>
<gene>
    <name evidence="2" type="ORF">SXIM_01810</name>
</gene>
<dbReference type="SUPFAM" id="SSF158745">
    <property type="entry name" value="LanC-like"/>
    <property type="match status" value="1"/>
</dbReference>
<dbReference type="CDD" id="cd04793">
    <property type="entry name" value="LanC"/>
    <property type="match status" value="1"/>
</dbReference>
<dbReference type="InterPro" id="IPR007822">
    <property type="entry name" value="LANC-like"/>
</dbReference>
<accession>A0A0F7FQ54</accession>
<protein>
    <submittedName>
        <fullName evidence="2">Lanthionine synthetase C family protein</fullName>
    </submittedName>
</protein>
<dbReference type="AlphaFoldDB" id="A0A0F7FQ54"/>
<dbReference type="Gene3D" id="1.50.10.20">
    <property type="match status" value="1"/>
</dbReference>
<dbReference type="PRINTS" id="PR01955">
    <property type="entry name" value="LANCFRANKIA"/>
</dbReference>
<name>A0A0F7FQ54_9ACTN</name>
<dbReference type="EMBL" id="CP009922">
    <property type="protein sequence ID" value="AKG41565.1"/>
    <property type="molecule type" value="Genomic_DNA"/>
</dbReference>
<evidence type="ECO:0000256" key="1">
    <source>
        <dbReference type="PIRSR" id="PIRSR607822-1"/>
    </source>
</evidence>
<reference evidence="2" key="1">
    <citation type="submission" date="2019-08" db="EMBL/GenBank/DDBJ databases">
        <title>Complete genome sequence of a mangrove-derived Streptomyces xiamenensis.</title>
        <authorList>
            <person name="Xu J."/>
        </authorList>
    </citation>
    <scope>NUCLEOTIDE SEQUENCE</scope>
    <source>
        <strain evidence="2">318</strain>
    </source>
</reference>
<evidence type="ECO:0000313" key="2">
    <source>
        <dbReference type="EMBL" id="AKG41565.1"/>
    </source>
</evidence>
<keyword evidence="1" id="KW-0862">Zinc</keyword>
<feature type="binding site" evidence="1">
    <location>
        <position position="288"/>
    </location>
    <ligand>
        <name>Zn(2+)</name>
        <dbReference type="ChEBI" id="CHEBI:29105"/>
    </ligand>
</feature>
<evidence type="ECO:0000313" key="3">
    <source>
        <dbReference type="Proteomes" id="UP000034034"/>
    </source>
</evidence>
<keyword evidence="1" id="KW-0479">Metal-binding</keyword>
<keyword evidence="3" id="KW-1185">Reference proteome</keyword>
<dbReference type="HOGENOM" id="CLU_049438_0_0_11"/>
<dbReference type="PRINTS" id="PR01950">
    <property type="entry name" value="LANCSUPER"/>
</dbReference>
<dbReference type="SMART" id="SM01260">
    <property type="entry name" value="LANC_like"/>
    <property type="match status" value="1"/>
</dbReference>
<dbReference type="GO" id="GO:0046872">
    <property type="term" value="F:metal ion binding"/>
    <property type="evidence" value="ECO:0007669"/>
    <property type="project" value="UniProtKB-KW"/>
</dbReference>
<dbReference type="STRING" id="408015.SXIM_01810"/>
<sequence length="407" mass="42815">MNTTLSTRAAQAAMNIAHELRDPETVTATLSDRAAHTLCYGLAGTALLHACLTDTEPSSPTTAAAHWRAAGRLLGTAPPDGIHTGPGALAASLIIGTGYLPPHDPHHALVPRATTWLSARATALTRHYHQRAEQQQATPWVIYDAIKGLTGIGRALLAAHTRGYGGEAEPGLRAALDALTHLILTPIGTRPGWWLPADLHPPTVKVPATGAATTGLAHGIAGPLSLLSTAHQAQHTVPGQDDAIRAAGEWLLAWQTPQRTWPPHIPGHALDRNSKATTHAEGRTTAWCYGTPGIARALEIASRAVGDRAFHRAATQAMAALATRPPEDWDTEGTALCHGSAGILHTAQRLHQPNLADRATYLTLNTPHSRTPGFLTGRAGTALALADYAGLLPTSPAESWDCLLLLS</sequence>
<dbReference type="GO" id="GO:0031179">
    <property type="term" value="P:peptide modification"/>
    <property type="evidence" value="ECO:0007669"/>
    <property type="project" value="InterPro"/>
</dbReference>
<dbReference type="Pfam" id="PF05147">
    <property type="entry name" value="LANC_like"/>
    <property type="match status" value="1"/>
</dbReference>
<feature type="binding site" evidence="1">
    <location>
        <position position="337"/>
    </location>
    <ligand>
        <name>Zn(2+)</name>
        <dbReference type="ChEBI" id="CHEBI:29105"/>
    </ligand>
</feature>
<organism evidence="2 3">
    <name type="scientific">Streptomyces xiamenensis</name>
    <dbReference type="NCBI Taxonomy" id="408015"/>
    <lineage>
        <taxon>Bacteria</taxon>
        <taxon>Bacillati</taxon>
        <taxon>Actinomycetota</taxon>
        <taxon>Actinomycetes</taxon>
        <taxon>Kitasatosporales</taxon>
        <taxon>Streptomycetaceae</taxon>
        <taxon>Streptomyces</taxon>
    </lineage>
</organism>
<proteinExistence type="predicted"/>
<feature type="binding site" evidence="1">
    <location>
        <position position="338"/>
    </location>
    <ligand>
        <name>Zn(2+)</name>
        <dbReference type="ChEBI" id="CHEBI:29105"/>
    </ligand>
</feature>